<dbReference type="Pfam" id="PF13466">
    <property type="entry name" value="STAS_2"/>
    <property type="match status" value="1"/>
</dbReference>
<dbReference type="InterPro" id="IPR036513">
    <property type="entry name" value="STAS_dom_sf"/>
</dbReference>
<dbReference type="AlphaFoldDB" id="A0A1I1XN81"/>
<dbReference type="RefSeq" id="WP_149755912.1">
    <property type="nucleotide sequence ID" value="NZ_FOMS01000006.1"/>
</dbReference>
<dbReference type="EMBL" id="FOMS01000006">
    <property type="protein sequence ID" value="SFE08807.1"/>
    <property type="molecule type" value="Genomic_DNA"/>
</dbReference>
<evidence type="ECO:0000313" key="3">
    <source>
        <dbReference type="Proteomes" id="UP000325289"/>
    </source>
</evidence>
<organism evidence="2 3">
    <name type="scientific">Roseivivax sediminis</name>
    <dbReference type="NCBI Taxonomy" id="936889"/>
    <lineage>
        <taxon>Bacteria</taxon>
        <taxon>Pseudomonadati</taxon>
        <taxon>Pseudomonadota</taxon>
        <taxon>Alphaproteobacteria</taxon>
        <taxon>Rhodobacterales</taxon>
        <taxon>Roseobacteraceae</taxon>
        <taxon>Roseivivax</taxon>
    </lineage>
</organism>
<evidence type="ECO:0000259" key="1">
    <source>
        <dbReference type="Pfam" id="PF13466"/>
    </source>
</evidence>
<proteinExistence type="predicted"/>
<evidence type="ECO:0000313" key="2">
    <source>
        <dbReference type="EMBL" id="SFE08807.1"/>
    </source>
</evidence>
<dbReference type="Gene3D" id="3.30.750.24">
    <property type="entry name" value="STAS domain"/>
    <property type="match status" value="1"/>
</dbReference>
<gene>
    <name evidence="2" type="ORF">SAMN04515678_10670</name>
</gene>
<dbReference type="SUPFAM" id="SSF52091">
    <property type="entry name" value="SpoIIaa-like"/>
    <property type="match status" value="1"/>
</dbReference>
<dbReference type="Proteomes" id="UP000325289">
    <property type="component" value="Unassembled WGS sequence"/>
</dbReference>
<sequence>MTEPFALPEKLDTVAAPALKDMLAAAEGRQIVLDGAQVRKIGTLCAQVLLAARRASAAGGPTLTIQPSPAMEDDLRLLGLDTELLAEGDDI</sequence>
<name>A0A1I1XN81_9RHOB</name>
<dbReference type="InterPro" id="IPR058548">
    <property type="entry name" value="MlaB-like_STAS"/>
</dbReference>
<accession>A0A1I1XN81</accession>
<reference evidence="2 3" key="1">
    <citation type="submission" date="2016-10" db="EMBL/GenBank/DDBJ databases">
        <authorList>
            <person name="Varghese N."/>
            <person name="Submissions S."/>
        </authorList>
    </citation>
    <scope>NUCLEOTIDE SEQUENCE [LARGE SCALE GENOMIC DNA]</scope>
    <source>
        <strain evidence="3">YIM D21,KCTC 23444,ACCC 10710</strain>
    </source>
</reference>
<keyword evidence="3" id="KW-1185">Reference proteome</keyword>
<protein>
    <submittedName>
        <fullName evidence="2">Chemotaxis protein CheX</fullName>
    </submittedName>
</protein>
<feature type="domain" description="MlaB-like STAS" evidence="1">
    <location>
        <begin position="7"/>
        <end position="81"/>
    </location>
</feature>